<accession>A0A645IWM5</accession>
<comment type="caution">
    <text evidence="1">The sequence shown here is derived from an EMBL/GenBank/DDBJ whole genome shotgun (WGS) entry which is preliminary data.</text>
</comment>
<dbReference type="EMBL" id="VSSQ01124334">
    <property type="protein sequence ID" value="MPN55280.1"/>
    <property type="molecule type" value="Genomic_DNA"/>
</dbReference>
<dbReference type="AlphaFoldDB" id="A0A645IWM5"/>
<proteinExistence type="predicted"/>
<reference evidence="1" key="1">
    <citation type="submission" date="2019-08" db="EMBL/GenBank/DDBJ databases">
        <authorList>
            <person name="Kucharzyk K."/>
            <person name="Murdoch R.W."/>
            <person name="Higgins S."/>
            <person name="Loffler F."/>
        </authorList>
    </citation>
    <scope>NUCLEOTIDE SEQUENCE</scope>
</reference>
<name>A0A645IWM5_9ZZZZ</name>
<sequence>MRSFFLHCRGHRIAKQCACHSGVPLAKLVTTAAQQAFCGSILRGIDPRHKIAGAVKPHHQLRDTAQRKPGFQLGQQATCHPGPLRAGRRAKCQQPAGTLLQPAFIIGYPAHNAHGKTKQAARRFVQQKQ</sequence>
<organism evidence="1">
    <name type="scientific">bioreactor metagenome</name>
    <dbReference type="NCBI Taxonomy" id="1076179"/>
    <lineage>
        <taxon>unclassified sequences</taxon>
        <taxon>metagenomes</taxon>
        <taxon>ecological metagenomes</taxon>
    </lineage>
</organism>
<evidence type="ECO:0000313" key="1">
    <source>
        <dbReference type="EMBL" id="MPN55280.1"/>
    </source>
</evidence>
<protein>
    <submittedName>
        <fullName evidence="1">Uncharacterized protein</fullName>
    </submittedName>
</protein>
<gene>
    <name evidence="1" type="ORF">SDC9_202961</name>
</gene>